<evidence type="ECO:0000256" key="7">
    <source>
        <dbReference type="ARBA" id="ARBA00025795"/>
    </source>
</evidence>
<evidence type="ECO:0000259" key="8">
    <source>
        <dbReference type="PROSITE" id="PS51405"/>
    </source>
</evidence>
<dbReference type="PROSITE" id="PS51405">
    <property type="entry name" value="HEME_HALOPEROXIDASE"/>
    <property type="match status" value="1"/>
</dbReference>
<comment type="caution">
    <text evidence="9">The sequence shown here is derived from an EMBL/GenBank/DDBJ whole genome shotgun (WGS) entry which is preliminary data.</text>
</comment>
<feature type="domain" description="Heme haloperoxidase family profile" evidence="8">
    <location>
        <begin position="1"/>
        <end position="193"/>
    </location>
</feature>
<evidence type="ECO:0000256" key="6">
    <source>
        <dbReference type="ARBA" id="ARBA00023004"/>
    </source>
</evidence>
<proteinExistence type="inferred from homology"/>
<comment type="similarity">
    <text evidence="7">Belongs to the chloroperoxidase family.</text>
</comment>
<organism evidence="9 10">
    <name type="scientific">Seiridium cardinale</name>
    <dbReference type="NCBI Taxonomy" id="138064"/>
    <lineage>
        <taxon>Eukaryota</taxon>
        <taxon>Fungi</taxon>
        <taxon>Dikarya</taxon>
        <taxon>Ascomycota</taxon>
        <taxon>Pezizomycotina</taxon>
        <taxon>Sordariomycetes</taxon>
        <taxon>Xylariomycetidae</taxon>
        <taxon>Amphisphaeriales</taxon>
        <taxon>Sporocadaceae</taxon>
        <taxon>Seiridium</taxon>
    </lineage>
</organism>
<dbReference type="Proteomes" id="UP001465668">
    <property type="component" value="Unassembled WGS sequence"/>
</dbReference>
<keyword evidence="10" id="KW-1185">Reference proteome</keyword>
<evidence type="ECO:0000256" key="3">
    <source>
        <dbReference type="ARBA" id="ARBA00022617"/>
    </source>
</evidence>
<comment type="cofactor">
    <cofactor evidence="1">
        <name>heme b</name>
        <dbReference type="ChEBI" id="CHEBI:60344"/>
    </cofactor>
</comment>
<evidence type="ECO:0000256" key="5">
    <source>
        <dbReference type="ARBA" id="ARBA00023002"/>
    </source>
</evidence>
<dbReference type="SUPFAM" id="SSF47571">
    <property type="entry name" value="Cloroperoxidase"/>
    <property type="match status" value="1"/>
</dbReference>
<dbReference type="InterPro" id="IPR036851">
    <property type="entry name" value="Chloroperoxidase-like_sf"/>
</dbReference>
<gene>
    <name evidence="9" type="ORF">SCAR479_06544</name>
</gene>
<evidence type="ECO:0000256" key="2">
    <source>
        <dbReference type="ARBA" id="ARBA00022559"/>
    </source>
</evidence>
<dbReference type="Pfam" id="PF01328">
    <property type="entry name" value="Peroxidase_2"/>
    <property type="match status" value="1"/>
</dbReference>
<sequence length="221" mass="24711">MLNTLSNQDLFPHDGKEITRDDIFNVVGPILNINDRLIEVFWNAALEVSGGTDTLSLDQLNKHNIIEHDGSPIHQDFYFGDVQPFNQTIFDQTRSYWTDPGTIYLEQAARAPLARIETSKATDPTYNATTVARSSVPETAIYILTMGDYDAVSAPRAFVEYFFEMERLPTELGWTKPSVLITNAVLGNHDPAYRSSYSQVDGAGWNRILGSAISVVEDVDF</sequence>
<dbReference type="Gene3D" id="1.10.489.10">
    <property type="entry name" value="Chloroperoxidase-like"/>
    <property type="match status" value="1"/>
</dbReference>
<dbReference type="PANTHER" id="PTHR33577:SF7">
    <property type="entry name" value="HEME HALOPEROXIDASE FAMILY PROFILE DOMAIN-CONTAINING PROTEIN"/>
    <property type="match status" value="1"/>
</dbReference>
<keyword evidence="2" id="KW-0575">Peroxidase</keyword>
<accession>A0ABR2XSM2</accession>
<dbReference type="InterPro" id="IPR000028">
    <property type="entry name" value="Chloroperoxidase"/>
</dbReference>
<keyword evidence="6" id="KW-0408">Iron</keyword>
<dbReference type="EMBL" id="JARVKM010000025">
    <property type="protein sequence ID" value="KAK9776806.1"/>
    <property type="molecule type" value="Genomic_DNA"/>
</dbReference>
<protein>
    <submittedName>
        <fullName evidence="9">Heme haloperoxidase family profile domain-containing protein</fullName>
    </submittedName>
</protein>
<evidence type="ECO:0000313" key="9">
    <source>
        <dbReference type="EMBL" id="KAK9776806.1"/>
    </source>
</evidence>
<keyword evidence="3" id="KW-0349">Heme</keyword>
<keyword evidence="5" id="KW-0560">Oxidoreductase</keyword>
<reference evidence="9 10" key="1">
    <citation type="submission" date="2024-02" db="EMBL/GenBank/DDBJ databases">
        <title>First draft genome assembly of two strains of Seiridium cardinale.</title>
        <authorList>
            <person name="Emiliani G."/>
            <person name="Scali E."/>
        </authorList>
    </citation>
    <scope>NUCLEOTIDE SEQUENCE [LARGE SCALE GENOMIC DNA]</scope>
    <source>
        <strain evidence="9 10">BM-138-000479</strain>
    </source>
</reference>
<evidence type="ECO:0000256" key="1">
    <source>
        <dbReference type="ARBA" id="ARBA00001970"/>
    </source>
</evidence>
<evidence type="ECO:0000256" key="4">
    <source>
        <dbReference type="ARBA" id="ARBA00022723"/>
    </source>
</evidence>
<keyword evidence="4" id="KW-0479">Metal-binding</keyword>
<evidence type="ECO:0000313" key="10">
    <source>
        <dbReference type="Proteomes" id="UP001465668"/>
    </source>
</evidence>
<name>A0ABR2XSM2_9PEZI</name>
<dbReference type="PANTHER" id="PTHR33577">
    <property type="entry name" value="STERIGMATOCYSTIN BIOSYNTHESIS PEROXIDASE STCC-RELATED"/>
    <property type="match status" value="1"/>
</dbReference>